<dbReference type="SUPFAM" id="SSF48498">
    <property type="entry name" value="Tetracyclin repressor-like, C-terminal domain"/>
    <property type="match status" value="1"/>
</dbReference>
<dbReference type="Gene3D" id="1.10.357.10">
    <property type="entry name" value="Tetracycline Repressor, domain 2"/>
    <property type="match status" value="1"/>
</dbReference>
<evidence type="ECO:0000313" key="5">
    <source>
        <dbReference type="Proteomes" id="UP000008561"/>
    </source>
</evidence>
<dbReference type="RefSeq" id="WP_012176306.1">
    <property type="nucleotide sequence ID" value="NC_009943.1"/>
</dbReference>
<dbReference type="InterPro" id="IPR015292">
    <property type="entry name" value="Tscrpt_reg_YbiH_C"/>
</dbReference>
<dbReference type="InterPro" id="IPR009057">
    <property type="entry name" value="Homeodomain-like_sf"/>
</dbReference>
<dbReference type="Proteomes" id="UP000008561">
    <property type="component" value="Chromosome"/>
</dbReference>
<dbReference type="KEGG" id="dol:Dole_2892"/>
<evidence type="ECO:0000256" key="2">
    <source>
        <dbReference type="PROSITE-ProRule" id="PRU00335"/>
    </source>
</evidence>
<dbReference type="PANTHER" id="PTHR30055">
    <property type="entry name" value="HTH-TYPE TRANSCRIPTIONAL REGULATOR RUTR"/>
    <property type="match status" value="1"/>
</dbReference>
<evidence type="ECO:0000313" key="4">
    <source>
        <dbReference type="EMBL" id="ABW68695.1"/>
    </source>
</evidence>
<organism evidence="4 5">
    <name type="scientific">Desulfosudis oleivorans (strain DSM 6200 / JCM 39069 / Hxd3)</name>
    <name type="common">Desulfococcus oleovorans</name>
    <dbReference type="NCBI Taxonomy" id="96561"/>
    <lineage>
        <taxon>Bacteria</taxon>
        <taxon>Pseudomonadati</taxon>
        <taxon>Thermodesulfobacteriota</taxon>
        <taxon>Desulfobacteria</taxon>
        <taxon>Desulfobacterales</taxon>
        <taxon>Desulfosudaceae</taxon>
        <taxon>Desulfosudis</taxon>
    </lineage>
</organism>
<dbReference type="GO" id="GO:0000976">
    <property type="term" value="F:transcription cis-regulatory region binding"/>
    <property type="evidence" value="ECO:0007669"/>
    <property type="project" value="TreeGrafter"/>
</dbReference>
<keyword evidence="1 2" id="KW-0238">DNA-binding</keyword>
<dbReference type="eggNOG" id="COG1309">
    <property type="taxonomic scope" value="Bacteria"/>
</dbReference>
<dbReference type="PROSITE" id="PS01081">
    <property type="entry name" value="HTH_TETR_1"/>
    <property type="match status" value="1"/>
</dbReference>
<dbReference type="EMBL" id="CP000859">
    <property type="protein sequence ID" value="ABW68695.1"/>
    <property type="molecule type" value="Genomic_DNA"/>
</dbReference>
<sequence>MEENTIHSDDTKTRLIQAAGEEFAGHGFKGATVRDICRRAGAHVGAVNYHFGDKEGLYEAVLDYSHRMATQKYPPDMGLDGRAGPEERLSAFIRSLLLRILGEGLPAWHGKLMAQEIANPTGLMKQMIKNSIRPLHTHLSGIVSALFQKEGVTVETGSPALFLCTMSIVGQCLHHFKAKEVVEALRPKSFDPANIETLADHVTLFSIGGIRALAKQEKSKKELPWNP</sequence>
<dbReference type="GO" id="GO:0003700">
    <property type="term" value="F:DNA-binding transcription factor activity"/>
    <property type="evidence" value="ECO:0007669"/>
    <property type="project" value="TreeGrafter"/>
</dbReference>
<dbReference type="InterPro" id="IPR050109">
    <property type="entry name" value="HTH-type_TetR-like_transc_reg"/>
</dbReference>
<feature type="DNA-binding region" description="H-T-H motif" evidence="2">
    <location>
        <begin position="32"/>
        <end position="51"/>
    </location>
</feature>
<reference evidence="4 5" key="1">
    <citation type="submission" date="2007-10" db="EMBL/GenBank/DDBJ databases">
        <title>Complete sequence of Desulfococcus oleovorans Hxd3.</title>
        <authorList>
            <consortium name="US DOE Joint Genome Institute"/>
            <person name="Copeland A."/>
            <person name="Lucas S."/>
            <person name="Lapidus A."/>
            <person name="Barry K."/>
            <person name="Glavina del Rio T."/>
            <person name="Dalin E."/>
            <person name="Tice H."/>
            <person name="Pitluck S."/>
            <person name="Kiss H."/>
            <person name="Brettin T."/>
            <person name="Bruce D."/>
            <person name="Detter J.C."/>
            <person name="Han C."/>
            <person name="Schmutz J."/>
            <person name="Larimer F."/>
            <person name="Land M."/>
            <person name="Hauser L."/>
            <person name="Kyrpides N."/>
            <person name="Kim E."/>
            <person name="Wawrik B."/>
            <person name="Richardson P."/>
        </authorList>
    </citation>
    <scope>NUCLEOTIDE SEQUENCE [LARGE SCALE GENOMIC DNA]</scope>
    <source>
        <strain evidence="5">DSM 6200 / JCM 39069 / Hxd3</strain>
    </source>
</reference>
<dbReference type="STRING" id="96561.Dole_2892"/>
<accession>A8ZYH0</accession>
<dbReference type="SUPFAM" id="SSF46689">
    <property type="entry name" value="Homeodomain-like"/>
    <property type="match status" value="1"/>
</dbReference>
<dbReference type="AlphaFoldDB" id="A8ZYH0"/>
<protein>
    <submittedName>
        <fullName evidence="4">Transcriptional regulator, TetR family</fullName>
    </submittedName>
</protein>
<name>A8ZYH0_DESOH</name>
<dbReference type="Gene3D" id="1.10.10.60">
    <property type="entry name" value="Homeodomain-like"/>
    <property type="match status" value="1"/>
</dbReference>
<feature type="domain" description="HTH tetR-type" evidence="3">
    <location>
        <begin position="9"/>
        <end position="69"/>
    </location>
</feature>
<proteinExistence type="predicted"/>
<keyword evidence="5" id="KW-1185">Reference proteome</keyword>
<dbReference type="InterPro" id="IPR001647">
    <property type="entry name" value="HTH_TetR"/>
</dbReference>
<gene>
    <name evidence="4" type="ordered locus">Dole_2892</name>
</gene>
<dbReference type="HOGENOM" id="CLU_069356_16_1_7"/>
<dbReference type="PROSITE" id="PS50977">
    <property type="entry name" value="HTH_TETR_2"/>
    <property type="match status" value="1"/>
</dbReference>
<dbReference type="PANTHER" id="PTHR30055:SF226">
    <property type="entry name" value="HTH-TYPE TRANSCRIPTIONAL REGULATOR PKSA"/>
    <property type="match status" value="1"/>
</dbReference>
<dbReference type="Pfam" id="PF09209">
    <property type="entry name" value="CecR_C"/>
    <property type="match status" value="1"/>
</dbReference>
<dbReference type="Pfam" id="PF00440">
    <property type="entry name" value="TetR_N"/>
    <property type="match status" value="1"/>
</dbReference>
<dbReference type="InterPro" id="IPR023772">
    <property type="entry name" value="DNA-bd_HTH_TetR-type_CS"/>
</dbReference>
<evidence type="ECO:0000256" key="1">
    <source>
        <dbReference type="ARBA" id="ARBA00023125"/>
    </source>
</evidence>
<evidence type="ECO:0000259" key="3">
    <source>
        <dbReference type="PROSITE" id="PS50977"/>
    </source>
</evidence>
<dbReference type="OrthoDB" id="9790413at2"/>
<dbReference type="PRINTS" id="PR00455">
    <property type="entry name" value="HTHTETR"/>
</dbReference>
<dbReference type="InterPro" id="IPR036271">
    <property type="entry name" value="Tet_transcr_reg_TetR-rel_C_sf"/>
</dbReference>